<proteinExistence type="predicted"/>
<dbReference type="AlphaFoldDB" id="S3CGL9"/>
<dbReference type="VEuPathDB" id="FungiDB:F503_02172"/>
<evidence type="ECO:0000313" key="1">
    <source>
        <dbReference type="EMBL" id="EPE05433.1"/>
    </source>
</evidence>
<dbReference type="HOGENOM" id="CLU_1548067_0_0_1"/>
<name>S3CGL9_OPHP1</name>
<protein>
    <submittedName>
        <fullName evidence="1">Uncharacterized protein</fullName>
    </submittedName>
</protein>
<dbReference type="Proteomes" id="UP000016923">
    <property type="component" value="Unassembled WGS sequence"/>
</dbReference>
<dbReference type="EMBL" id="KE148156">
    <property type="protein sequence ID" value="EPE05433.1"/>
    <property type="molecule type" value="Genomic_DNA"/>
</dbReference>
<keyword evidence="2" id="KW-1185">Reference proteome</keyword>
<organism evidence="1 2">
    <name type="scientific">Ophiostoma piceae (strain UAMH 11346)</name>
    <name type="common">Sap stain fungus</name>
    <dbReference type="NCBI Taxonomy" id="1262450"/>
    <lineage>
        <taxon>Eukaryota</taxon>
        <taxon>Fungi</taxon>
        <taxon>Dikarya</taxon>
        <taxon>Ascomycota</taxon>
        <taxon>Pezizomycotina</taxon>
        <taxon>Sordariomycetes</taxon>
        <taxon>Sordariomycetidae</taxon>
        <taxon>Ophiostomatales</taxon>
        <taxon>Ophiostomataceae</taxon>
        <taxon>Ophiostoma</taxon>
    </lineage>
</organism>
<accession>S3CGL9</accession>
<reference evidence="1 2" key="1">
    <citation type="journal article" date="2013" name="BMC Genomics">
        <title>The genome and transcriptome of the pine saprophyte Ophiostoma piceae, and a comparison with the bark beetle-associated pine pathogen Grosmannia clavigera.</title>
        <authorList>
            <person name="Haridas S."/>
            <person name="Wang Y."/>
            <person name="Lim L."/>
            <person name="Massoumi Alamouti S."/>
            <person name="Jackman S."/>
            <person name="Docking R."/>
            <person name="Robertson G."/>
            <person name="Birol I."/>
            <person name="Bohlmann J."/>
            <person name="Breuil C."/>
        </authorList>
    </citation>
    <scope>NUCLEOTIDE SEQUENCE [LARGE SCALE GENOMIC DNA]</scope>
    <source>
        <strain evidence="1 2">UAMH 11346</strain>
    </source>
</reference>
<sequence length="173" mass="19597">MYGCQTPEDIQVPGTGDCPLPSSRVLLHSDPPAVGVPKPKGTGGSSAHCSPIVFIPDARTGVVKIPLRGNFEGPTRHQLMSKMRKLYRRLAYKYKRSPWLTADRLFKAYQLESWDFVEEYPETKGRHLGPLCDQPWPKPILKIRPSAIDEFLLKMVHIFAVWDVRGRPDDAPY</sequence>
<gene>
    <name evidence="1" type="ORF">F503_02172</name>
</gene>
<evidence type="ECO:0000313" key="2">
    <source>
        <dbReference type="Proteomes" id="UP000016923"/>
    </source>
</evidence>